<evidence type="ECO:0000313" key="2">
    <source>
        <dbReference type="EMBL" id="MBC8769813.1"/>
    </source>
</evidence>
<organism evidence="2 3">
    <name type="scientific">Arenibacter arenosicollis</name>
    <dbReference type="NCBI Taxonomy" id="2762274"/>
    <lineage>
        <taxon>Bacteria</taxon>
        <taxon>Pseudomonadati</taxon>
        <taxon>Bacteroidota</taxon>
        <taxon>Flavobacteriia</taxon>
        <taxon>Flavobacteriales</taxon>
        <taxon>Flavobacteriaceae</taxon>
        <taxon>Arenibacter</taxon>
    </lineage>
</organism>
<evidence type="ECO:0008006" key="4">
    <source>
        <dbReference type="Google" id="ProtNLM"/>
    </source>
</evidence>
<dbReference type="SUPFAM" id="SSF51445">
    <property type="entry name" value="(Trans)glycosidases"/>
    <property type="match status" value="1"/>
</dbReference>
<proteinExistence type="predicted"/>
<dbReference type="PROSITE" id="PS51257">
    <property type="entry name" value="PROKAR_LIPOPROTEIN"/>
    <property type="match status" value="1"/>
</dbReference>
<feature type="chain" id="PRO_5046503818" description="Beta-agarase" evidence="1">
    <location>
        <begin position="24"/>
        <end position="649"/>
    </location>
</feature>
<reference evidence="2 3" key="1">
    <citation type="submission" date="2020-08" db="EMBL/GenBank/DDBJ databases">
        <title>Arenibacter gaetbuli sp. nov., isolated from a sand dune.</title>
        <authorList>
            <person name="Park S."/>
            <person name="Yoon J.-H."/>
        </authorList>
    </citation>
    <scope>NUCLEOTIDE SEQUENCE [LARGE SCALE GENOMIC DNA]</scope>
    <source>
        <strain evidence="2 3">BSSL-BM3</strain>
    </source>
</reference>
<name>A0ABR7QRJ8_9FLAO</name>
<sequence length="649" mass="74209">MRRITKYPSIIVVSILLCLLSQACNKSEERNFKIQFDSSKKVSGQKFAIKDISPGLETDWSGYNFVELEMMSTTSQRFQVGFTTDEGYNEIRVMSYLPNGWMKLAIPLRFYTELPDAANDIAGTMNQPRYSGWFNLGGERGPLTGVDSIGIRMHVPIGNPTIELRSISLHVNDPGDEYLGDIPVVDEFGQSNLVDFKEKIKSLEQLKFEWKMEEEALDKVEDFNYSKYGGYLNAQVEGTGFFRTQKVENTWWFVDPDGHQFLSLGVDCIAPGSGGNVNRLDKRTNFIKQAPPEGHGLNLDNPNTVSFGTWNLFRRFGEDYVFKSQDMIIDRMSNWGINTIANWSSREIINMNKKPFMLQLYDLGIDEGVMGLADVYASDFETKIDKVVRETVYPYKENPWLIGYFTGNEPSWLGQESRLCDLILEVQENKPIKEVLKQYLAEGDTPERRKEFIYNTFKIFLQTVESSVRKHDPNHLTLGIRFGNIPEDGILEICKEVFDVFSFNCYELTPPKELMDRIMNVTGLPMIIGEYHAGTVDRGMAQALVQVENQKERGVAYRLYTEQAFDHPGLIGVAYFQWPDQDLTGRGYDGENYNCGLVDVTDRPYKYMVNAIKETAKSLYDVHSQNLEAFDQKPLNPCGYGPIPDLWNE</sequence>
<protein>
    <recommendedName>
        <fullName evidence="4">Beta-agarase</fullName>
    </recommendedName>
</protein>
<dbReference type="InterPro" id="IPR017853">
    <property type="entry name" value="GH"/>
</dbReference>
<evidence type="ECO:0000256" key="1">
    <source>
        <dbReference type="SAM" id="SignalP"/>
    </source>
</evidence>
<keyword evidence="1" id="KW-0732">Signal</keyword>
<gene>
    <name evidence="2" type="ORF">H4O18_17575</name>
</gene>
<feature type="signal peptide" evidence="1">
    <location>
        <begin position="1"/>
        <end position="23"/>
    </location>
</feature>
<keyword evidence="3" id="KW-1185">Reference proteome</keyword>
<dbReference type="RefSeq" id="WP_187587019.1">
    <property type="nucleotide sequence ID" value="NZ_JACLHY010000022.1"/>
</dbReference>
<accession>A0ABR7QRJ8</accession>
<dbReference type="Proteomes" id="UP000618952">
    <property type="component" value="Unassembled WGS sequence"/>
</dbReference>
<evidence type="ECO:0000313" key="3">
    <source>
        <dbReference type="Proteomes" id="UP000618952"/>
    </source>
</evidence>
<comment type="caution">
    <text evidence="2">The sequence shown here is derived from an EMBL/GenBank/DDBJ whole genome shotgun (WGS) entry which is preliminary data.</text>
</comment>
<dbReference type="EMBL" id="JACLHY010000022">
    <property type="protein sequence ID" value="MBC8769813.1"/>
    <property type="molecule type" value="Genomic_DNA"/>
</dbReference>
<dbReference type="Gene3D" id="3.20.20.80">
    <property type="entry name" value="Glycosidases"/>
    <property type="match status" value="2"/>
</dbReference>